<dbReference type="SUPFAM" id="SSF52540">
    <property type="entry name" value="P-loop containing nucleoside triphosphate hydrolases"/>
    <property type="match status" value="1"/>
</dbReference>
<comment type="caution">
    <text evidence="8">The sequence shown here is derived from an EMBL/GenBank/DDBJ whole genome shotgun (WGS) entry which is preliminary data.</text>
</comment>
<keyword evidence="4 5" id="KW-0472">Membrane</keyword>
<feature type="domain" description="ABC transmembrane type-1" evidence="7">
    <location>
        <begin position="31"/>
        <end position="313"/>
    </location>
</feature>
<proteinExistence type="predicted"/>
<evidence type="ECO:0000256" key="1">
    <source>
        <dbReference type="ARBA" id="ARBA00004651"/>
    </source>
</evidence>
<dbReference type="Pfam" id="PF00664">
    <property type="entry name" value="ABC_membrane"/>
    <property type="match status" value="1"/>
</dbReference>
<dbReference type="InterPro" id="IPR003439">
    <property type="entry name" value="ABC_transporter-like_ATP-bd"/>
</dbReference>
<dbReference type="InterPro" id="IPR027417">
    <property type="entry name" value="P-loop_NTPase"/>
</dbReference>
<feature type="transmembrane region" description="Helical" evidence="5">
    <location>
        <begin position="137"/>
        <end position="164"/>
    </location>
</feature>
<evidence type="ECO:0000256" key="3">
    <source>
        <dbReference type="ARBA" id="ARBA00022989"/>
    </source>
</evidence>
<dbReference type="SUPFAM" id="SSF90123">
    <property type="entry name" value="ABC transporter transmembrane region"/>
    <property type="match status" value="1"/>
</dbReference>
<gene>
    <name evidence="8" type="ORF">ACFFJD_13650</name>
</gene>
<feature type="transmembrane region" description="Helical" evidence="5">
    <location>
        <begin position="29"/>
        <end position="52"/>
    </location>
</feature>
<keyword evidence="8" id="KW-0547">Nucleotide-binding</keyword>
<dbReference type="InterPro" id="IPR011527">
    <property type="entry name" value="ABC1_TM_dom"/>
</dbReference>
<dbReference type="Proteomes" id="UP001589783">
    <property type="component" value="Unassembled WGS sequence"/>
</dbReference>
<reference evidence="8 9" key="1">
    <citation type="submission" date="2024-09" db="EMBL/GenBank/DDBJ databases">
        <authorList>
            <person name="Sun Q."/>
            <person name="Mori K."/>
        </authorList>
    </citation>
    <scope>NUCLEOTIDE SEQUENCE [LARGE SCALE GENOMIC DNA]</scope>
    <source>
        <strain evidence="8 9">CCM 7957</strain>
    </source>
</reference>
<dbReference type="GO" id="GO:0005524">
    <property type="term" value="F:ATP binding"/>
    <property type="evidence" value="ECO:0007669"/>
    <property type="project" value="UniProtKB-KW"/>
</dbReference>
<feature type="transmembrane region" description="Helical" evidence="5">
    <location>
        <begin position="170"/>
        <end position="190"/>
    </location>
</feature>
<evidence type="ECO:0000259" key="7">
    <source>
        <dbReference type="PROSITE" id="PS50929"/>
    </source>
</evidence>
<evidence type="ECO:0000256" key="4">
    <source>
        <dbReference type="ARBA" id="ARBA00023136"/>
    </source>
</evidence>
<organism evidence="8 9">
    <name type="scientific">Gordonia phosphorivorans</name>
    <dbReference type="NCBI Taxonomy" id="1056982"/>
    <lineage>
        <taxon>Bacteria</taxon>
        <taxon>Bacillati</taxon>
        <taxon>Actinomycetota</taxon>
        <taxon>Actinomycetes</taxon>
        <taxon>Mycobacteriales</taxon>
        <taxon>Gordoniaceae</taxon>
        <taxon>Gordonia</taxon>
    </lineage>
</organism>
<feature type="transmembrane region" description="Helical" evidence="5">
    <location>
        <begin position="267"/>
        <end position="293"/>
    </location>
</feature>
<sequence>MALTAGYGEGERAVASGSGRTVLRRARPAFVLSALLALVLAALTVLPLILFAELARDLIDGADGDRLALLAAVGGGAAVIGLGAGAILLTLLHFYDQYFASALRRTVLDKLVRLPLGWFMPRRRTGLRTLVHDDVNALHYLVTHAVVDVVVTVVTPLAILGYLFTVNWTLTLVLLVPVVGYLVVMVVLAARDQPRLREMLAWDEMLPEVCERYIHAQPVSRIYGDDAVVDLPGELAQMSGFLKDWQRDTLGSKAVLLQLNRPMTAMVLVTVAGTALIVAGWMPAGALVAFLVLGTSVGDRILAAAYAPNGVREGRAAAAALDRFLDTDELVPPAAPVEAAASSQPAALAFDAVEFASTDGFGRLDGVSFTCPPGGITALVGAAEGGREALAALAARWWDPAAGTVTLDGHDLRRYDERQLRTQVAVVHPWVRVVPGTVAENIAAGRPGATREEIVAVARAAHLDALIERQPDGYDTVVDADRLSAGALQRLSLARALLTDPRVLVLHEAVTAADPDAAWEVRQGLSRLTAGRTVLVVAERLRTVAAADLIVVLAAGRVVEQGTHAQLLAAGGRYAQRYRDETGERS</sequence>
<keyword evidence="9" id="KW-1185">Reference proteome</keyword>
<protein>
    <submittedName>
        <fullName evidence="8">ABC transporter ATP-binding protein</fullName>
    </submittedName>
</protein>
<dbReference type="RefSeq" id="WP_382365051.1">
    <property type="nucleotide sequence ID" value="NZ_JBHLWV010000024.1"/>
</dbReference>
<feature type="transmembrane region" description="Helical" evidence="5">
    <location>
        <begin position="67"/>
        <end position="95"/>
    </location>
</feature>
<dbReference type="InterPro" id="IPR039421">
    <property type="entry name" value="Type_1_exporter"/>
</dbReference>
<keyword evidence="8" id="KW-0067">ATP-binding</keyword>
<dbReference type="EMBL" id="JBHLWV010000024">
    <property type="protein sequence ID" value="MFC0315896.1"/>
    <property type="molecule type" value="Genomic_DNA"/>
</dbReference>
<feature type="domain" description="ABC transporter" evidence="6">
    <location>
        <begin position="348"/>
        <end position="580"/>
    </location>
</feature>
<dbReference type="PANTHER" id="PTHR43394">
    <property type="entry name" value="ATP-DEPENDENT PERMEASE MDL1, MITOCHONDRIAL"/>
    <property type="match status" value="1"/>
</dbReference>
<comment type="subcellular location">
    <subcellularLocation>
        <location evidence="1">Cell membrane</location>
        <topology evidence="1">Multi-pass membrane protein</topology>
    </subcellularLocation>
</comment>
<name>A0ABV6HAX4_9ACTN</name>
<dbReference type="Gene3D" id="3.40.50.300">
    <property type="entry name" value="P-loop containing nucleotide triphosphate hydrolases"/>
    <property type="match status" value="1"/>
</dbReference>
<keyword evidence="2 5" id="KW-0812">Transmembrane</keyword>
<dbReference type="PANTHER" id="PTHR43394:SF1">
    <property type="entry name" value="ATP-BINDING CASSETTE SUB-FAMILY B MEMBER 10, MITOCHONDRIAL"/>
    <property type="match status" value="1"/>
</dbReference>
<dbReference type="Pfam" id="PF00005">
    <property type="entry name" value="ABC_tran"/>
    <property type="match status" value="1"/>
</dbReference>
<evidence type="ECO:0000259" key="6">
    <source>
        <dbReference type="PROSITE" id="PS50893"/>
    </source>
</evidence>
<dbReference type="PROSITE" id="PS50893">
    <property type="entry name" value="ABC_TRANSPORTER_2"/>
    <property type="match status" value="1"/>
</dbReference>
<evidence type="ECO:0000256" key="2">
    <source>
        <dbReference type="ARBA" id="ARBA00022692"/>
    </source>
</evidence>
<dbReference type="PROSITE" id="PS50929">
    <property type="entry name" value="ABC_TM1F"/>
    <property type="match status" value="1"/>
</dbReference>
<accession>A0ABV6HAX4</accession>
<dbReference type="Gene3D" id="1.20.1560.10">
    <property type="entry name" value="ABC transporter type 1, transmembrane domain"/>
    <property type="match status" value="1"/>
</dbReference>
<evidence type="ECO:0000313" key="8">
    <source>
        <dbReference type="EMBL" id="MFC0315896.1"/>
    </source>
</evidence>
<evidence type="ECO:0000313" key="9">
    <source>
        <dbReference type="Proteomes" id="UP001589783"/>
    </source>
</evidence>
<evidence type="ECO:0000256" key="5">
    <source>
        <dbReference type="SAM" id="Phobius"/>
    </source>
</evidence>
<dbReference type="InterPro" id="IPR036640">
    <property type="entry name" value="ABC1_TM_sf"/>
</dbReference>
<keyword evidence="3 5" id="KW-1133">Transmembrane helix</keyword>